<reference evidence="2" key="1">
    <citation type="submission" date="2014-11" db="EMBL/GenBank/DDBJ databases">
        <authorList>
            <person name="Otto D Thomas"/>
            <person name="Naeem Raeece"/>
        </authorList>
    </citation>
    <scope>NUCLEOTIDE SEQUENCE</scope>
</reference>
<dbReference type="PhylomeDB" id="A0A0G4I5I1"/>
<organism evidence="2">
    <name type="scientific">Chromera velia CCMP2878</name>
    <dbReference type="NCBI Taxonomy" id="1169474"/>
    <lineage>
        <taxon>Eukaryota</taxon>
        <taxon>Sar</taxon>
        <taxon>Alveolata</taxon>
        <taxon>Colpodellida</taxon>
        <taxon>Chromeraceae</taxon>
        <taxon>Chromera</taxon>
    </lineage>
</organism>
<evidence type="ECO:0000313" key="2">
    <source>
        <dbReference type="EMBL" id="CEM52215.1"/>
    </source>
</evidence>
<dbReference type="InterPro" id="IPR008906">
    <property type="entry name" value="HATC_C_dom"/>
</dbReference>
<dbReference type="GO" id="GO:0046983">
    <property type="term" value="F:protein dimerization activity"/>
    <property type="evidence" value="ECO:0007669"/>
    <property type="project" value="InterPro"/>
</dbReference>
<dbReference type="AlphaFoldDB" id="A0A0G4I5I1"/>
<gene>
    <name evidence="2" type="ORF">Cvel_11142</name>
</gene>
<dbReference type="EMBL" id="CDMZ01005183">
    <property type="protein sequence ID" value="CEM52215.1"/>
    <property type="molecule type" value="Genomic_DNA"/>
</dbReference>
<accession>A0A0G4I5I1</accession>
<dbReference type="SUPFAM" id="SSF53098">
    <property type="entry name" value="Ribonuclease H-like"/>
    <property type="match status" value="1"/>
</dbReference>
<dbReference type="Pfam" id="PF05699">
    <property type="entry name" value="Dimer_Tnp_hAT"/>
    <property type="match status" value="1"/>
</dbReference>
<protein>
    <recommendedName>
        <fullName evidence="1">HAT C-terminal dimerisation domain-containing protein</fullName>
    </recommendedName>
</protein>
<proteinExistence type="predicted"/>
<dbReference type="InterPro" id="IPR012337">
    <property type="entry name" value="RNaseH-like_sf"/>
</dbReference>
<evidence type="ECO:0000259" key="1">
    <source>
        <dbReference type="Pfam" id="PF05699"/>
    </source>
</evidence>
<dbReference type="VEuPathDB" id="CryptoDB:Cvel_11142"/>
<feature type="domain" description="HAT C-terminal dimerisation" evidence="1">
    <location>
        <begin position="42"/>
        <end position="107"/>
    </location>
</feature>
<sequence length="180" mass="21013">MDVYKLVITKVYGADVHDEFKKELMCYLKREGKMVKEARILEKLMKVSADIDSLSWWEMDNVIEYALKNTKLAELVFSQANASGSAERAWSLYDHIYREKRNRLSQAYQDMEVTLYSNLHLQRLHQRQTGVPRSQTRIFAIEALGLPAFEDEYIFDDILDGELLEEHLAQYGLRSNKASI</sequence>
<name>A0A0G4I5I1_9ALVE</name>